<feature type="compositionally biased region" description="Basic and acidic residues" evidence="1">
    <location>
        <begin position="54"/>
        <end position="74"/>
    </location>
</feature>
<feature type="compositionally biased region" description="Polar residues" evidence="1">
    <location>
        <begin position="1"/>
        <end position="37"/>
    </location>
</feature>
<comment type="caution">
    <text evidence="2">The sequence shown here is derived from an EMBL/GenBank/DDBJ whole genome shotgun (WGS) entry which is preliminary data.</text>
</comment>
<accession>A0AAD5BL88</accession>
<organism evidence="2 3">
    <name type="scientific">Ambrosia artemisiifolia</name>
    <name type="common">Common ragweed</name>
    <dbReference type="NCBI Taxonomy" id="4212"/>
    <lineage>
        <taxon>Eukaryota</taxon>
        <taxon>Viridiplantae</taxon>
        <taxon>Streptophyta</taxon>
        <taxon>Embryophyta</taxon>
        <taxon>Tracheophyta</taxon>
        <taxon>Spermatophyta</taxon>
        <taxon>Magnoliopsida</taxon>
        <taxon>eudicotyledons</taxon>
        <taxon>Gunneridae</taxon>
        <taxon>Pentapetalae</taxon>
        <taxon>asterids</taxon>
        <taxon>campanulids</taxon>
        <taxon>Asterales</taxon>
        <taxon>Asteraceae</taxon>
        <taxon>Asteroideae</taxon>
        <taxon>Heliantheae alliance</taxon>
        <taxon>Heliantheae</taxon>
        <taxon>Ambrosia</taxon>
    </lineage>
</organism>
<feature type="region of interest" description="Disordered" evidence="1">
    <location>
        <begin position="97"/>
        <end position="127"/>
    </location>
</feature>
<sequence length="419" mass="46046">HSNESEINSDTSDGTPETQPEVVSQTTGDVNMASNNGIDDALVTPVNSGLPARDINDNKVSEDFSEGGEMHDRGTACGKKKKRKGFLCVLSKKRKSIRFKHSSGGSSQGSGPTRKKNRSQPNCSDPFDLNKLIGPMDPKDVIAQTRCPVSPVVQYAENNSQGVVGSGVNLERSGSDPVPSFDQLLANMDEEIGPEGGGLFNSVSLRTHSNSSESELTPDIVSEVNETIKLGVALGANLNDETRLSSPFKKKIVKECLINSIWSPVDFSLCRSLEEVNEWAGLSDLLAQAQLSGSSDSWEWAGSASFSVAEVKAYIFKSREPSNQFKMKWVSWVPLKCQIRLFTSRFRERTPNTLYSIQLTEHHHEEQRVFSPLNHAIQILIDISYSVYISFRSGYLIRGNCTDNVKSHGWCLKSINIGV</sequence>
<dbReference type="Proteomes" id="UP001206925">
    <property type="component" value="Unassembled WGS sequence"/>
</dbReference>
<feature type="region of interest" description="Disordered" evidence="1">
    <location>
        <begin position="1"/>
        <end position="78"/>
    </location>
</feature>
<feature type="compositionally biased region" description="Low complexity" evidence="1">
    <location>
        <begin position="102"/>
        <end position="111"/>
    </location>
</feature>
<dbReference type="EMBL" id="JAMZMK010011975">
    <property type="protein sequence ID" value="KAI7725341.1"/>
    <property type="molecule type" value="Genomic_DNA"/>
</dbReference>
<feature type="non-terminal residue" evidence="2">
    <location>
        <position position="1"/>
    </location>
</feature>
<protein>
    <submittedName>
        <fullName evidence="2">Uncharacterized protein</fullName>
    </submittedName>
</protein>
<proteinExistence type="predicted"/>
<evidence type="ECO:0000313" key="3">
    <source>
        <dbReference type="Proteomes" id="UP001206925"/>
    </source>
</evidence>
<evidence type="ECO:0000313" key="2">
    <source>
        <dbReference type="EMBL" id="KAI7725341.1"/>
    </source>
</evidence>
<gene>
    <name evidence="2" type="ORF">M8C21_029689</name>
</gene>
<evidence type="ECO:0000256" key="1">
    <source>
        <dbReference type="SAM" id="MobiDB-lite"/>
    </source>
</evidence>
<reference evidence="2" key="1">
    <citation type="submission" date="2022-06" db="EMBL/GenBank/DDBJ databases">
        <title>Uncovering the hologenomic basis of an extraordinary plant invasion.</title>
        <authorList>
            <person name="Bieker V.C."/>
            <person name="Martin M.D."/>
            <person name="Gilbert T."/>
            <person name="Hodgins K."/>
            <person name="Battlay P."/>
            <person name="Petersen B."/>
            <person name="Wilson J."/>
        </authorList>
    </citation>
    <scope>NUCLEOTIDE SEQUENCE</scope>
    <source>
        <strain evidence="2">AA19_3_7</strain>
        <tissue evidence="2">Leaf</tissue>
    </source>
</reference>
<dbReference type="AlphaFoldDB" id="A0AAD5BL88"/>
<name>A0AAD5BL88_AMBAR</name>
<keyword evidence="3" id="KW-1185">Reference proteome</keyword>